<evidence type="ECO:0000313" key="2">
    <source>
        <dbReference type="Proteomes" id="UP001595953"/>
    </source>
</evidence>
<proteinExistence type="predicted"/>
<dbReference type="Proteomes" id="UP001595953">
    <property type="component" value="Unassembled WGS sequence"/>
</dbReference>
<reference evidence="2" key="1">
    <citation type="journal article" date="2019" name="Int. J. Syst. Evol. Microbiol.">
        <title>The Global Catalogue of Microorganisms (GCM) 10K type strain sequencing project: providing services to taxonomists for standard genome sequencing and annotation.</title>
        <authorList>
            <consortium name="The Broad Institute Genomics Platform"/>
            <consortium name="The Broad Institute Genome Sequencing Center for Infectious Disease"/>
            <person name="Wu L."/>
            <person name="Ma J."/>
        </authorList>
    </citation>
    <scope>NUCLEOTIDE SEQUENCE [LARGE SCALE GENOMIC DNA]</scope>
    <source>
        <strain evidence="2">CCUG 63682</strain>
    </source>
</reference>
<name>A0ABV9N4I3_9FLAO</name>
<comment type="caution">
    <text evidence="1">The sequence shown here is derived from an EMBL/GenBank/DDBJ whole genome shotgun (WGS) entry which is preliminary data.</text>
</comment>
<dbReference type="EMBL" id="JBHSGP010000014">
    <property type="protein sequence ID" value="MFC4722460.1"/>
    <property type="molecule type" value="Genomic_DNA"/>
</dbReference>
<dbReference type="RefSeq" id="WP_387962986.1">
    <property type="nucleotide sequence ID" value="NZ_JBHSGP010000014.1"/>
</dbReference>
<gene>
    <name evidence="1" type="ORF">ACFO5O_09005</name>
</gene>
<organism evidence="1 2">
    <name type="scientific">Geojedonia litorea</name>
    <dbReference type="NCBI Taxonomy" id="1268269"/>
    <lineage>
        <taxon>Bacteria</taxon>
        <taxon>Pseudomonadati</taxon>
        <taxon>Bacteroidota</taxon>
        <taxon>Flavobacteriia</taxon>
        <taxon>Flavobacteriales</taxon>
        <taxon>Flavobacteriaceae</taxon>
        <taxon>Geojedonia</taxon>
    </lineage>
</organism>
<accession>A0ABV9N4I3</accession>
<evidence type="ECO:0008006" key="3">
    <source>
        <dbReference type="Google" id="ProtNLM"/>
    </source>
</evidence>
<protein>
    <recommendedName>
        <fullName evidence="3">Lipoprotein</fullName>
    </recommendedName>
</protein>
<dbReference type="PROSITE" id="PS51257">
    <property type="entry name" value="PROKAR_LIPOPROTEIN"/>
    <property type="match status" value="1"/>
</dbReference>
<sequence length="190" mass="22061">MKLNSFNKIAILVLIFSISACQSDYTKLVKSELSSGQQHNHVFHNLEFGQTRSDFYEICWGLNKRGVATHGPSNSYVQMFLEPQDTSQALKRIRMLFYAKFNEKDIITAMDVKFSYSAWAPWNEALKANKLLPVIQDTLMKWYPGNPFMKVKNSLVKVDGNRQIKMFQESDRDVSVLIEDLEYKYKTLVK</sequence>
<evidence type="ECO:0000313" key="1">
    <source>
        <dbReference type="EMBL" id="MFC4722460.1"/>
    </source>
</evidence>
<keyword evidence="2" id="KW-1185">Reference proteome</keyword>